<dbReference type="AlphaFoldDB" id="A0A081N9B8"/>
<dbReference type="Gene3D" id="3.40.50.1240">
    <property type="entry name" value="Phosphoglycerate mutase-like"/>
    <property type="match status" value="1"/>
</dbReference>
<dbReference type="STRING" id="1137799.GZ78_24490"/>
<dbReference type="InterPro" id="IPR004449">
    <property type="entry name" value="SixA"/>
</dbReference>
<name>A0A081N9B8_9GAMM</name>
<evidence type="ECO:0000313" key="2">
    <source>
        <dbReference type="Proteomes" id="UP000028073"/>
    </source>
</evidence>
<dbReference type="OrthoDB" id="280692at2"/>
<evidence type="ECO:0000313" key="1">
    <source>
        <dbReference type="EMBL" id="KEQ15041.1"/>
    </source>
</evidence>
<accession>A0A081N9B8</accession>
<evidence type="ECO:0008006" key="3">
    <source>
        <dbReference type="Google" id="ProtNLM"/>
    </source>
</evidence>
<keyword evidence="2" id="KW-1185">Reference proteome</keyword>
<protein>
    <recommendedName>
        <fullName evidence="3">Phosphohistidine phosphatase</fullName>
    </recommendedName>
</protein>
<dbReference type="eggNOG" id="COG2062">
    <property type="taxonomic scope" value="Bacteria"/>
</dbReference>
<proteinExistence type="predicted"/>
<comment type="caution">
    <text evidence="1">The sequence shown here is derived from an EMBL/GenBank/DDBJ whole genome shotgun (WGS) entry which is preliminary data.</text>
</comment>
<dbReference type="Pfam" id="PF00300">
    <property type="entry name" value="His_Phos_1"/>
    <property type="match status" value="1"/>
</dbReference>
<dbReference type="InterPro" id="IPR029033">
    <property type="entry name" value="His_PPase_superfam"/>
</dbReference>
<dbReference type="SUPFAM" id="SSF53254">
    <property type="entry name" value="Phosphoglycerate mutase-like"/>
    <property type="match status" value="1"/>
</dbReference>
<dbReference type="GO" id="GO:0101006">
    <property type="term" value="F:protein histidine phosphatase activity"/>
    <property type="evidence" value="ECO:0007669"/>
    <property type="project" value="InterPro"/>
</dbReference>
<reference evidence="1 2" key="1">
    <citation type="submission" date="2014-06" db="EMBL/GenBank/DDBJ databases">
        <title>Whole Genome Sequences of Three Symbiotic Endozoicomonas Bacteria.</title>
        <authorList>
            <person name="Neave M.J."/>
            <person name="Apprill A."/>
            <person name="Voolstra C.R."/>
        </authorList>
    </citation>
    <scope>NUCLEOTIDE SEQUENCE [LARGE SCALE GENOMIC DNA]</scope>
    <source>
        <strain evidence="1 2">DSM 25634</strain>
    </source>
</reference>
<dbReference type="EMBL" id="JOKH01000007">
    <property type="protein sequence ID" value="KEQ15041.1"/>
    <property type="molecule type" value="Genomic_DNA"/>
</dbReference>
<dbReference type="CDD" id="cd07040">
    <property type="entry name" value="HP"/>
    <property type="match status" value="1"/>
</dbReference>
<gene>
    <name evidence="1" type="ORF">GZ78_24490</name>
</gene>
<dbReference type="RefSeq" id="WP_051786467.1">
    <property type="nucleotide sequence ID" value="NZ_JOKH01000007.1"/>
</dbReference>
<dbReference type="Proteomes" id="UP000028073">
    <property type="component" value="Unassembled WGS sequence"/>
</dbReference>
<organism evidence="1 2">
    <name type="scientific">Endozoicomonas numazuensis</name>
    <dbReference type="NCBI Taxonomy" id="1137799"/>
    <lineage>
        <taxon>Bacteria</taxon>
        <taxon>Pseudomonadati</taxon>
        <taxon>Pseudomonadota</taxon>
        <taxon>Gammaproteobacteria</taxon>
        <taxon>Oceanospirillales</taxon>
        <taxon>Endozoicomonadaceae</taxon>
        <taxon>Endozoicomonas</taxon>
    </lineage>
</organism>
<dbReference type="GO" id="GO:0005737">
    <property type="term" value="C:cytoplasm"/>
    <property type="evidence" value="ECO:0007669"/>
    <property type="project" value="InterPro"/>
</dbReference>
<dbReference type="InterPro" id="IPR013078">
    <property type="entry name" value="His_Pase_superF_clade-1"/>
</dbReference>
<dbReference type="NCBIfam" id="TIGR00249">
    <property type="entry name" value="sixA"/>
    <property type="match status" value="1"/>
</dbReference>
<dbReference type="SMART" id="SM00855">
    <property type="entry name" value="PGAM"/>
    <property type="match status" value="1"/>
</dbReference>
<sequence>MMKLIIMRHGQASWSAPSDQERPLTEVGQQEVLSTASKMTTLGINRVFASPFLRAQQSGRILAETLDCTLETLDCITPDDDPMAVIAELPAQGVIALASHMPLVGALTGLLCEGSVSQGPGFMTAHAAVLDMELPGPGLARLVEMIQP</sequence>